<dbReference type="EMBL" id="MN081869">
    <property type="protein sequence ID" value="QEA08340.1"/>
    <property type="molecule type" value="Genomic_DNA"/>
</dbReference>
<organism evidence="4">
    <name type="scientific">Iridovirus Liz-CrIV</name>
    <dbReference type="NCBI Taxonomy" id="2594309"/>
    <lineage>
        <taxon>Viruses</taxon>
        <taxon>Varidnaviria</taxon>
        <taxon>Bamfordvirae</taxon>
        <taxon>Nucleocytoviricota</taxon>
        <taxon>Megaviricetes</taxon>
        <taxon>Pimascovirales</taxon>
        <taxon>Pimascovirales incertae sedis</taxon>
        <taxon>Iridoviridae</taxon>
    </lineage>
</organism>
<protein>
    <recommendedName>
        <fullName evidence="3">HMG box domain-containing protein</fullName>
    </recommendedName>
</protein>
<dbReference type="InterPro" id="IPR050342">
    <property type="entry name" value="HMGB"/>
</dbReference>
<dbReference type="Gene3D" id="1.10.30.10">
    <property type="entry name" value="High mobility group box domain"/>
    <property type="match status" value="2"/>
</dbReference>
<evidence type="ECO:0000256" key="1">
    <source>
        <dbReference type="ARBA" id="ARBA00023125"/>
    </source>
</evidence>
<dbReference type="GO" id="GO:0003677">
    <property type="term" value="F:DNA binding"/>
    <property type="evidence" value="ECO:0007669"/>
    <property type="project" value="UniProtKB-UniRule"/>
</dbReference>
<dbReference type="InterPro" id="IPR036910">
    <property type="entry name" value="HMG_box_dom_sf"/>
</dbReference>
<dbReference type="PROSITE" id="PS50118">
    <property type="entry name" value="HMG_BOX_2"/>
    <property type="match status" value="2"/>
</dbReference>
<dbReference type="SMART" id="SM00398">
    <property type="entry name" value="HMG"/>
    <property type="match status" value="2"/>
</dbReference>
<feature type="domain" description="HMG box" evidence="3">
    <location>
        <begin position="126"/>
        <end position="198"/>
    </location>
</feature>
<feature type="DNA-binding region" description="HMG box" evidence="2">
    <location>
        <begin position="54"/>
        <end position="122"/>
    </location>
</feature>
<name>A0A5B8RHU8_9VIRU</name>
<dbReference type="PANTHER" id="PTHR48112">
    <property type="entry name" value="HIGH MOBILITY GROUP PROTEIN DSP1"/>
    <property type="match status" value="1"/>
</dbReference>
<feature type="DNA-binding region" description="HMG box" evidence="2">
    <location>
        <begin position="126"/>
        <end position="198"/>
    </location>
</feature>
<dbReference type="SUPFAM" id="SSF47095">
    <property type="entry name" value="HMG-box"/>
    <property type="match status" value="2"/>
</dbReference>
<reference evidence="4" key="1">
    <citation type="journal article" date="2019" name="Viruses">
        <title>Detection and Characterization of Invertebrate Iridoviruses Found in Reptiles and Prey Insects in Europe over the Past Two Decades.</title>
        <authorList>
            <person name="Papp T."/>
            <person name="Marschang R.E."/>
        </authorList>
    </citation>
    <scope>NUCLEOTIDE SEQUENCE</scope>
    <source>
        <strain evidence="4">Liz-CrIV</strain>
    </source>
</reference>
<keyword evidence="2" id="KW-0539">Nucleus</keyword>
<dbReference type="InterPro" id="IPR009071">
    <property type="entry name" value="HMG_box_dom"/>
</dbReference>
<accession>A0A5B8RHU8</accession>
<evidence type="ECO:0000256" key="2">
    <source>
        <dbReference type="PROSITE-ProRule" id="PRU00267"/>
    </source>
</evidence>
<proteinExistence type="predicted"/>
<feature type="domain" description="HMG box" evidence="3">
    <location>
        <begin position="54"/>
        <end position="122"/>
    </location>
</feature>
<evidence type="ECO:0000313" key="4">
    <source>
        <dbReference type="EMBL" id="QEA08340.1"/>
    </source>
</evidence>
<evidence type="ECO:0000259" key="3">
    <source>
        <dbReference type="PROSITE" id="PS50118"/>
    </source>
</evidence>
<dbReference type="Pfam" id="PF00505">
    <property type="entry name" value="HMG_box"/>
    <property type="match status" value="2"/>
</dbReference>
<keyword evidence="1 2" id="KW-0238">DNA-binding</keyword>
<sequence>MKSKKELMDALNKLVITEICSIFPDIQRVWEDQEFQKKFASTIGVKPKDVTNGPKRNKSSYLFFCQEIRPSIVAEMPDIKPNQVMVHLGKKWSELPLEDRKKYDVMAVEDRKRYLASKEANKKLNKPVKISAYLQFCADERQGLKLKFPDLTTKDITAKLGGMWNDYKKNNPQYLKSKYGYEIVEQHYDYEKNEIEKENIIPSSHRRKMVPSIPVSICSSNVKAIQELIGTTKSSKKNKEIKV</sequence>